<dbReference type="EnsemblPlants" id="evm.model.ctgX93.3">
    <property type="protein sequence ID" value="cds.evm.model.ctgX93.3"/>
    <property type="gene ID" value="evm.TU.ctgX93.3"/>
</dbReference>
<dbReference type="Gramene" id="evm.model.ctgX93.3">
    <property type="protein sequence ID" value="cds.evm.model.ctgX93.3"/>
    <property type="gene ID" value="evm.TU.ctgX93.3"/>
</dbReference>
<organism evidence="1 2">
    <name type="scientific">Cannabis sativa</name>
    <name type="common">Hemp</name>
    <name type="synonym">Marijuana</name>
    <dbReference type="NCBI Taxonomy" id="3483"/>
    <lineage>
        <taxon>Eukaryota</taxon>
        <taxon>Viridiplantae</taxon>
        <taxon>Streptophyta</taxon>
        <taxon>Embryophyta</taxon>
        <taxon>Tracheophyta</taxon>
        <taxon>Spermatophyta</taxon>
        <taxon>Magnoliopsida</taxon>
        <taxon>eudicotyledons</taxon>
        <taxon>Gunneridae</taxon>
        <taxon>Pentapetalae</taxon>
        <taxon>rosids</taxon>
        <taxon>fabids</taxon>
        <taxon>Rosales</taxon>
        <taxon>Cannabaceae</taxon>
        <taxon>Cannabis</taxon>
    </lineage>
</organism>
<reference evidence="1" key="1">
    <citation type="submission" date="2021-03" db="UniProtKB">
        <authorList>
            <consortium name="EnsemblPlants"/>
        </authorList>
    </citation>
    <scope>IDENTIFICATION</scope>
</reference>
<dbReference type="PANTHER" id="PTHR33710">
    <property type="entry name" value="BNAC02G09200D PROTEIN"/>
    <property type="match status" value="1"/>
</dbReference>
<dbReference type="InterPro" id="IPR036691">
    <property type="entry name" value="Endo/exonu/phosph_ase_sf"/>
</dbReference>
<protein>
    <recommendedName>
        <fullName evidence="3">DUF4283 domain-containing protein</fullName>
    </recommendedName>
</protein>
<evidence type="ECO:0008006" key="3">
    <source>
        <dbReference type="Google" id="ProtNLM"/>
    </source>
</evidence>
<sequence length="416" mass="46632">MEMWVQIHDLATVMYNGPLERFCEKALDIPLDSIIKQYGKWMIASSRRANQLFGSRWLRSGRAEEMNDFGAGVFNAGGVNSGIDPHFVPVNNREGSSLQRMMHGNMTQIVGTTNQARQESRGGYGSTGNINIISPNNQESDTLTISDLKRRRVELGLGDGPNQDALNGNIGLEMLCQCGLVDMDLTGYPFTWERSRGTRRWVESRLDKALVSSQWLKTFNDATLTTCEFSSSDHTPIHLEPTAFQRSPGIAHFRFENSWTHEPMCYEIVNDCWSNNPLLSIQDKIKFKMLKLLADLTDEEIRGSIFQMHRISLLVDGMGLVMSSKKRDGSIGGRLPTSMGILDELNAWLGDKKARWPIVLFGCVAEHSQFLVRLSSPDGYRLAKLDILFILASTAIRESLCDYNSPSGLNQPPLYG</sequence>
<dbReference type="Gene3D" id="3.60.10.10">
    <property type="entry name" value="Endonuclease/exonuclease/phosphatase"/>
    <property type="match status" value="1"/>
</dbReference>
<keyword evidence="2" id="KW-1185">Reference proteome</keyword>
<dbReference type="Proteomes" id="UP000596661">
    <property type="component" value="Unassembled WGS sequence"/>
</dbReference>
<accession>A0A803QSW1</accession>
<evidence type="ECO:0000313" key="1">
    <source>
        <dbReference type="EnsemblPlants" id="cds.evm.model.ctgX93.3"/>
    </source>
</evidence>
<evidence type="ECO:0000313" key="2">
    <source>
        <dbReference type="Proteomes" id="UP000596661"/>
    </source>
</evidence>
<dbReference type="AlphaFoldDB" id="A0A803QSW1"/>
<dbReference type="PANTHER" id="PTHR33710:SF71">
    <property type="entry name" value="ENDONUCLEASE_EXONUCLEASE_PHOSPHATASE DOMAIN-CONTAINING PROTEIN"/>
    <property type="match status" value="1"/>
</dbReference>
<proteinExistence type="predicted"/>
<name>A0A803QSW1_CANSA</name>
<dbReference type="SUPFAM" id="SSF56219">
    <property type="entry name" value="DNase I-like"/>
    <property type="match status" value="1"/>
</dbReference>